<feature type="region of interest" description="Disordered" evidence="1">
    <location>
        <begin position="249"/>
        <end position="338"/>
    </location>
</feature>
<organism evidence="2 3">
    <name type="scientific">Delphinapterus leucas</name>
    <name type="common">Beluga whale</name>
    <dbReference type="NCBI Taxonomy" id="9749"/>
    <lineage>
        <taxon>Eukaryota</taxon>
        <taxon>Metazoa</taxon>
        <taxon>Chordata</taxon>
        <taxon>Craniata</taxon>
        <taxon>Vertebrata</taxon>
        <taxon>Euteleostomi</taxon>
        <taxon>Mammalia</taxon>
        <taxon>Eutheria</taxon>
        <taxon>Laurasiatheria</taxon>
        <taxon>Artiodactyla</taxon>
        <taxon>Whippomorpha</taxon>
        <taxon>Cetacea</taxon>
        <taxon>Odontoceti</taxon>
        <taxon>Monodontidae</taxon>
        <taxon>Delphinapterus</taxon>
    </lineage>
</organism>
<feature type="region of interest" description="Disordered" evidence="1">
    <location>
        <begin position="1"/>
        <end position="60"/>
    </location>
</feature>
<proteinExistence type="predicted"/>
<evidence type="ECO:0000313" key="3">
    <source>
        <dbReference type="RefSeq" id="XP_030616905.1"/>
    </source>
</evidence>
<feature type="compositionally biased region" description="Basic and acidic residues" evidence="1">
    <location>
        <begin position="1"/>
        <end position="28"/>
    </location>
</feature>
<dbReference type="KEGG" id="dle:115802472"/>
<accession>A0A7F8K8I3</accession>
<evidence type="ECO:0000256" key="1">
    <source>
        <dbReference type="SAM" id="MobiDB-lite"/>
    </source>
</evidence>
<feature type="compositionally biased region" description="Pro residues" evidence="1">
    <location>
        <begin position="311"/>
        <end position="334"/>
    </location>
</feature>
<dbReference type="RefSeq" id="XP_030616905.1">
    <property type="nucleotide sequence ID" value="XM_030761045.1"/>
</dbReference>
<feature type="region of interest" description="Disordered" evidence="1">
    <location>
        <begin position="166"/>
        <end position="230"/>
    </location>
</feature>
<feature type="compositionally biased region" description="Low complexity" evidence="1">
    <location>
        <begin position="295"/>
        <end position="310"/>
    </location>
</feature>
<evidence type="ECO:0000313" key="2">
    <source>
        <dbReference type="Proteomes" id="UP000248483"/>
    </source>
</evidence>
<dbReference type="AlphaFoldDB" id="A0A7F8K8I3"/>
<feature type="region of interest" description="Disordered" evidence="1">
    <location>
        <begin position="372"/>
        <end position="407"/>
    </location>
</feature>
<gene>
    <name evidence="3" type="primary">LOC115802472</name>
</gene>
<keyword evidence="2" id="KW-1185">Reference proteome</keyword>
<sequence>MHSPHPEHEPRAEAVLGKEEAQSRDRRSQGPGAALGSRTLGKIHAAGPSPRGTRCNDPMTLGALPGWPGLSFPIGPRGQVADQLAPAELALEDLCTEEAESDELEGTQTGLLTFVALFLLSVSYGAAVTLCKVKWVLAAALQKQPQASRDYRNAAQPCLLPRVRVPEAASSTLGQRKEQTSPQGARARGPATSTRAPRGPSSAPRSKATGGPPITAPHHPTLGQVPEEHLFPPQRDLGWAWVLTTPGFSQAPGLRPTPVLTEQPLKHSDGLEPMAQPTLEPRARSRTQSPNQPDPASESSPAEPRAHSPGSVPPSVPPGPNALPPMPCSCPLPTLPAVHPQAPFVQKEDAEKTFWGRSRGVSRAAGRALGCEAGSHSRRRFPRGPQCGQLSPAAPTHMPRALVRPLS</sequence>
<dbReference type="InParanoid" id="A0A7F8K8I3"/>
<name>A0A7F8K8I3_DELLE</name>
<reference evidence="3" key="1">
    <citation type="submission" date="2025-08" db="UniProtKB">
        <authorList>
            <consortium name="RefSeq"/>
        </authorList>
    </citation>
    <scope>IDENTIFICATION</scope>
    <source>
        <tissue evidence="3">Blood</tissue>
    </source>
</reference>
<dbReference type="Proteomes" id="UP000248483">
    <property type="component" value="Unplaced"/>
</dbReference>
<protein>
    <submittedName>
        <fullName evidence="3">Phosphatidylinositol 4,5-bisphosphate 5-phosphatase A-like</fullName>
    </submittedName>
</protein>
<dbReference type="GeneID" id="115802472"/>